<dbReference type="Proteomes" id="UP001176941">
    <property type="component" value="Chromosome 8"/>
</dbReference>
<dbReference type="EMBL" id="OX459944">
    <property type="protein sequence ID" value="CAI9178460.1"/>
    <property type="molecule type" value="Genomic_DNA"/>
</dbReference>
<organism evidence="1 2">
    <name type="scientific">Rangifer tarandus platyrhynchus</name>
    <name type="common">Svalbard reindeer</name>
    <dbReference type="NCBI Taxonomy" id="3082113"/>
    <lineage>
        <taxon>Eukaryota</taxon>
        <taxon>Metazoa</taxon>
        <taxon>Chordata</taxon>
        <taxon>Craniata</taxon>
        <taxon>Vertebrata</taxon>
        <taxon>Euteleostomi</taxon>
        <taxon>Mammalia</taxon>
        <taxon>Eutheria</taxon>
        <taxon>Laurasiatheria</taxon>
        <taxon>Artiodactyla</taxon>
        <taxon>Ruminantia</taxon>
        <taxon>Pecora</taxon>
        <taxon>Cervidae</taxon>
        <taxon>Odocoileinae</taxon>
        <taxon>Rangifer</taxon>
    </lineage>
</organism>
<reference evidence="1" key="1">
    <citation type="submission" date="2023-04" db="EMBL/GenBank/DDBJ databases">
        <authorList>
            <consortium name="ELIXIR-Norway"/>
        </authorList>
    </citation>
    <scope>NUCLEOTIDE SEQUENCE [LARGE SCALE GENOMIC DNA]</scope>
</reference>
<protein>
    <submittedName>
        <fullName evidence="1">Uncharacterized protein</fullName>
    </submittedName>
</protein>
<accession>A0ABN8ZYE5</accession>
<evidence type="ECO:0000313" key="1">
    <source>
        <dbReference type="EMBL" id="CAI9178460.1"/>
    </source>
</evidence>
<name>A0ABN8ZYE5_RANTA</name>
<evidence type="ECO:0000313" key="2">
    <source>
        <dbReference type="Proteomes" id="UP001176941"/>
    </source>
</evidence>
<proteinExistence type="predicted"/>
<sequence length="87" mass="9573">MLKACLGSERRSEPSGELGCSGTDICRQLKGKKGEAGPGTAQGRFRVWTRCLRPAPHNSERSPHSFYLRERNCPVVTPGVSDGMTRR</sequence>
<gene>
    <name evidence="1" type="ORF">MRATA1EN1_LOCUS27422</name>
</gene>
<keyword evidence="2" id="KW-1185">Reference proteome</keyword>